<dbReference type="PANTHER" id="PTHR33116:SF78">
    <property type="entry name" value="OS12G0587133 PROTEIN"/>
    <property type="match status" value="1"/>
</dbReference>
<gene>
    <name evidence="2" type="ORF">CK203_010918</name>
</gene>
<name>A0A438JIK0_VITVI</name>
<feature type="domain" description="Reverse transcriptase zinc-binding" evidence="1">
    <location>
        <begin position="167"/>
        <end position="251"/>
    </location>
</feature>
<organism evidence="2 3">
    <name type="scientific">Vitis vinifera</name>
    <name type="common">Grape</name>
    <dbReference type="NCBI Taxonomy" id="29760"/>
    <lineage>
        <taxon>Eukaryota</taxon>
        <taxon>Viridiplantae</taxon>
        <taxon>Streptophyta</taxon>
        <taxon>Embryophyta</taxon>
        <taxon>Tracheophyta</taxon>
        <taxon>Spermatophyta</taxon>
        <taxon>Magnoliopsida</taxon>
        <taxon>eudicotyledons</taxon>
        <taxon>Gunneridae</taxon>
        <taxon>Pentapetalae</taxon>
        <taxon>rosids</taxon>
        <taxon>Vitales</taxon>
        <taxon>Vitaceae</taxon>
        <taxon>Viteae</taxon>
        <taxon>Vitis</taxon>
    </lineage>
</organism>
<dbReference type="PANTHER" id="PTHR33116">
    <property type="entry name" value="REVERSE TRANSCRIPTASE ZINC-BINDING DOMAIN-CONTAINING PROTEIN-RELATED-RELATED"/>
    <property type="match status" value="1"/>
</dbReference>
<dbReference type="Proteomes" id="UP000288805">
    <property type="component" value="Unassembled WGS sequence"/>
</dbReference>
<dbReference type="AlphaFoldDB" id="A0A438JIK0"/>
<accession>A0A438JIK0</accession>
<comment type="caution">
    <text evidence="2">The sequence shown here is derived from an EMBL/GenBank/DDBJ whole genome shotgun (WGS) entry which is preliminary data.</text>
</comment>
<evidence type="ECO:0000313" key="3">
    <source>
        <dbReference type="Proteomes" id="UP000288805"/>
    </source>
</evidence>
<sequence length="272" mass="31402">MERKIHLINWEVVCTQKVKGGLGIRKIDLLNKALLSKWIWRFAFEEGTLWKKVIGVKYGQEGLGWRTNEARGAFGVGVWKEILKEANWCWDNIRIFPQYLLWRCTKMQLSVRCGTPALVKRLEPQIARDSNDWELVFIEALFNMLRDFKLSQEEDSVVWRGGGQGKFGVSCAYNLLAAPNSLEFPVRCIWVDKVPTKAAFFAWEATWGKILTLDRLQRRGWQLPNCCFLCGCEEENVHHILLHCTVARVLWDIILALFGFIGCSRDGHRGVT</sequence>
<evidence type="ECO:0000313" key="2">
    <source>
        <dbReference type="EMBL" id="RVX08783.1"/>
    </source>
</evidence>
<protein>
    <recommendedName>
        <fullName evidence="1">Reverse transcriptase zinc-binding domain-containing protein</fullName>
    </recommendedName>
</protein>
<dbReference type="InterPro" id="IPR026960">
    <property type="entry name" value="RVT-Znf"/>
</dbReference>
<dbReference type="EMBL" id="QGNW01000040">
    <property type="protein sequence ID" value="RVX08783.1"/>
    <property type="molecule type" value="Genomic_DNA"/>
</dbReference>
<reference evidence="2 3" key="1">
    <citation type="journal article" date="2018" name="PLoS Genet.">
        <title>Population sequencing reveals clonal diversity and ancestral inbreeding in the grapevine cultivar Chardonnay.</title>
        <authorList>
            <person name="Roach M.J."/>
            <person name="Johnson D.L."/>
            <person name="Bohlmann J."/>
            <person name="van Vuuren H.J."/>
            <person name="Jones S.J."/>
            <person name="Pretorius I.S."/>
            <person name="Schmidt S.A."/>
            <person name="Borneman A.R."/>
        </authorList>
    </citation>
    <scope>NUCLEOTIDE SEQUENCE [LARGE SCALE GENOMIC DNA]</scope>
    <source>
        <strain evidence="3">cv. Chardonnay</strain>
        <tissue evidence="2">Leaf</tissue>
    </source>
</reference>
<dbReference type="Pfam" id="PF13966">
    <property type="entry name" value="zf-RVT"/>
    <property type="match status" value="1"/>
</dbReference>
<evidence type="ECO:0000259" key="1">
    <source>
        <dbReference type="Pfam" id="PF13966"/>
    </source>
</evidence>
<proteinExistence type="predicted"/>